<keyword evidence="4 6" id="KW-0808">Transferase</keyword>
<dbReference type="InterPro" id="IPR035996">
    <property type="entry name" value="4pyrrol_Methylase_sf"/>
</dbReference>
<dbReference type="PANTHER" id="PTHR46111:SF1">
    <property type="entry name" value="RIBOSOMAL RNA SMALL SUBUNIT METHYLTRANSFERASE I"/>
    <property type="match status" value="1"/>
</dbReference>
<evidence type="ECO:0000256" key="3">
    <source>
        <dbReference type="ARBA" id="ARBA00022603"/>
    </source>
</evidence>
<dbReference type="Pfam" id="PF23016">
    <property type="entry name" value="RsmI_C"/>
    <property type="match status" value="1"/>
</dbReference>
<comment type="function">
    <text evidence="6">Catalyzes the 2'-O-methylation of the ribose of cytidine 1402 (C1402) in 16S rRNA.</text>
</comment>
<evidence type="ECO:0000256" key="2">
    <source>
        <dbReference type="ARBA" id="ARBA00022552"/>
    </source>
</evidence>
<reference evidence="9 10" key="1">
    <citation type="submission" date="2019-06" db="EMBL/GenBank/DDBJ databases">
        <title>Draft genome of Aliikangiella marina GYP-15.</title>
        <authorList>
            <person name="Wang G."/>
        </authorList>
    </citation>
    <scope>NUCLEOTIDE SEQUENCE [LARGE SCALE GENOMIC DNA]</scope>
    <source>
        <strain evidence="9 10">GYP-15</strain>
    </source>
</reference>
<dbReference type="AlphaFoldDB" id="A0A545T6P1"/>
<keyword evidence="5 6" id="KW-0949">S-adenosyl-L-methionine</keyword>
<dbReference type="InterPro" id="IPR018063">
    <property type="entry name" value="SAM_MeTrfase_RsmI_CS"/>
</dbReference>
<evidence type="ECO:0000256" key="5">
    <source>
        <dbReference type="ARBA" id="ARBA00022691"/>
    </source>
</evidence>
<sequence length="303" mass="33504">MNVPSKDKQLRTSEKTLKEFEQNTDNSGYGCLYVVATPIGNLDDISDRMRQTLAKVSKIAAEDTRRTRQLLSHIGVDTPCFSLHDHNERQKLDSIVHQLKSGESIALVSDAGTPLISDPGYPLVARLRAESIKVIPIPGPCALIAALSVAGLPSDRFIFEGFLAAKPKARQLTLERLKEETATLIFYESSHRIKASLADMAKVFGPERRVVIARELTKTFETLLDASLSDLITRLDVDANQSKGEFVVMVKGAEKNKLCISPEAIKLAELLTDYLPGKQAAKIAAEFFGEKKNQLYNHLLDQK</sequence>
<evidence type="ECO:0000259" key="8">
    <source>
        <dbReference type="Pfam" id="PF23016"/>
    </source>
</evidence>
<feature type="domain" description="Tetrapyrrole methylase" evidence="7">
    <location>
        <begin position="32"/>
        <end position="231"/>
    </location>
</feature>
<dbReference type="Gene3D" id="3.40.1010.10">
    <property type="entry name" value="Cobalt-precorrin-4 Transmethylase, Domain 1"/>
    <property type="match status" value="1"/>
</dbReference>
<comment type="caution">
    <text evidence="9">The sequence shown here is derived from an EMBL/GenBank/DDBJ whole genome shotgun (WGS) entry which is preliminary data.</text>
</comment>
<dbReference type="InterPro" id="IPR000878">
    <property type="entry name" value="4pyrrol_Mease"/>
</dbReference>
<keyword evidence="1 6" id="KW-0963">Cytoplasm</keyword>
<comment type="subcellular location">
    <subcellularLocation>
        <location evidence="6">Cytoplasm</location>
    </subcellularLocation>
</comment>
<dbReference type="NCBIfam" id="TIGR00096">
    <property type="entry name" value="16S rRNA (cytidine(1402)-2'-O)-methyltransferase"/>
    <property type="match status" value="1"/>
</dbReference>
<dbReference type="SUPFAM" id="SSF53790">
    <property type="entry name" value="Tetrapyrrole methylase"/>
    <property type="match status" value="1"/>
</dbReference>
<evidence type="ECO:0000313" key="10">
    <source>
        <dbReference type="Proteomes" id="UP000317839"/>
    </source>
</evidence>
<dbReference type="GO" id="GO:0070677">
    <property type="term" value="F:rRNA (cytosine-2'-O-)-methyltransferase activity"/>
    <property type="evidence" value="ECO:0007669"/>
    <property type="project" value="UniProtKB-UniRule"/>
</dbReference>
<dbReference type="InterPro" id="IPR053910">
    <property type="entry name" value="RsmI_HTH"/>
</dbReference>
<proteinExistence type="inferred from homology"/>
<evidence type="ECO:0000259" key="7">
    <source>
        <dbReference type="Pfam" id="PF00590"/>
    </source>
</evidence>
<dbReference type="HAMAP" id="MF_01877">
    <property type="entry name" value="16SrRNA_methyltr_I"/>
    <property type="match status" value="1"/>
</dbReference>
<name>A0A545T6P1_9GAMM</name>
<evidence type="ECO:0000256" key="4">
    <source>
        <dbReference type="ARBA" id="ARBA00022679"/>
    </source>
</evidence>
<evidence type="ECO:0000313" key="9">
    <source>
        <dbReference type="EMBL" id="TQV72842.1"/>
    </source>
</evidence>
<dbReference type="FunFam" id="3.30.950.10:FF:000002">
    <property type="entry name" value="Ribosomal RNA small subunit methyltransferase I"/>
    <property type="match status" value="1"/>
</dbReference>
<dbReference type="PANTHER" id="PTHR46111">
    <property type="entry name" value="RIBOSOMAL RNA SMALL SUBUNIT METHYLTRANSFERASE I"/>
    <property type="match status" value="1"/>
</dbReference>
<keyword evidence="10" id="KW-1185">Reference proteome</keyword>
<evidence type="ECO:0000256" key="6">
    <source>
        <dbReference type="HAMAP-Rule" id="MF_01877"/>
    </source>
</evidence>
<feature type="domain" description="RsmI HTH" evidence="8">
    <location>
        <begin position="262"/>
        <end position="303"/>
    </location>
</feature>
<dbReference type="InterPro" id="IPR014777">
    <property type="entry name" value="4pyrrole_Mease_sub1"/>
</dbReference>
<keyword evidence="2 6" id="KW-0698">rRNA processing</keyword>
<dbReference type="RefSeq" id="WP_142942953.1">
    <property type="nucleotide sequence ID" value="NZ_VIKR01000004.1"/>
</dbReference>
<dbReference type="Pfam" id="PF00590">
    <property type="entry name" value="TP_methylase"/>
    <property type="match status" value="1"/>
</dbReference>
<dbReference type="InterPro" id="IPR008189">
    <property type="entry name" value="rRNA_ssu_MeTfrase_I"/>
</dbReference>
<protein>
    <recommendedName>
        <fullName evidence="6">Ribosomal RNA small subunit methyltransferase I</fullName>
        <ecNumber evidence="6">2.1.1.198</ecNumber>
    </recommendedName>
    <alternativeName>
        <fullName evidence="6">16S rRNA 2'-O-ribose C1402 methyltransferase</fullName>
    </alternativeName>
    <alternativeName>
        <fullName evidence="6">rRNA (cytidine-2'-O-)-methyltransferase RsmI</fullName>
    </alternativeName>
</protein>
<accession>A0A545T6P1</accession>
<dbReference type="EMBL" id="VIKR01000004">
    <property type="protein sequence ID" value="TQV72842.1"/>
    <property type="molecule type" value="Genomic_DNA"/>
</dbReference>
<comment type="similarity">
    <text evidence="6">Belongs to the methyltransferase superfamily. RsmI family.</text>
</comment>
<dbReference type="PROSITE" id="PS01296">
    <property type="entry name" value="RSMI"/>
    <property type="match status" value="1"/>
</dbReference>
<organism evidence="9 10">
    <name type="scientific">Aliikangiella marina</name>
    <dbReference type="NCBI Taxonomy" id="1712262"/>
    <lineage>
        <taxon>Bacteria</taxon>
        <taxon>Pseudomonadati</taxon>
        <taxon>Pseudomonadota</taxon>
        <taxon>Gammaproteobacteria</taxon>
        <taxon>Oceanospirillales</taxon>
        <taxon>Pleioneaceae</taxon>
        <taxon>Aliikangiella</taxon>
    </lineage>
</organism>
<dbReference type="Gene3D" id="3.30.950.10">
    <property type="entry name" value="Methyltransferase, Cobalt-precorrin-4 Transmethylase, Domain 2"/>
    <property type="match status" value="1"/>
</dbReference>
<evidence type="ECO:0000256" key="1">
    <source>
        <dbReference type="ARBA" id="ARBA00022490"/>
    </source>
</evidence>
<dbReference type="EC" id="2.1.1.198" evidence="6"/>
<dbReference type="OrthoDB" id="9809084at2"/>
<dbReference type="Proteomes" id="UP000317839">
    <property type="component" value="Unassembled WGS sequence"/>
</dbReference>
<dbReference type="PIRSF" id="PIRSF005917">
    <property type="entry name" value="MTase_YraL"/>
    <property type="match status" value="1"/>
</dbReference>
<dbReference type="GO" id="GO:0005737">
    <property type="term" value="C:cytoplasm"/>
    <property type="evidence" value="ECO:0007669"/>
    <property type="project" value="UniProtKB-SubCell"/>
</dbReference>
<dbReference type="FunFam" id="3.40.1010.10:FF:000007">
    <property type="entry name" value="Ribosomal RNA small subunit methyltransferase I"/>
    <property type="match status" value="1"/>
</dbReference>
<comment type="catalytic activity">
    <reaction evidence="6">
        <text>cytidine(1402) in 16S rRNA + S-adenosyl-L-methionine = 2'-O-methylcytidine(1402) in 16S rRNA + S-adenosyl-L-homocysteine + H(+)</text>
        <dbReference type="Rhea" id="RHEA:42924"/>
        <dbReference type="Rhea" id="RHEA-COMP:10285"/>
        <dbReference type="Rhea" id="RHEA-COMP:10286"/>
        <dbReference type="ChEBI" id="CHEBI:15378"/>
        <dbReference type="ChEBI" id="CHEBI:57856"/>
        <dbReference type="ChEBI" id="CHEBI:59789"/>
        <dbReference type="ChEBI" id="CHEBI:74495"/>
        <dbReference type="ChEBI" id="CHEBI:82748"/>
        <dbReference type="EC" id="2.1.1.198"/>
    </reaction>
</comment>
<dbReference type="InterPro" id="IPR014776">
    <property type="entry name" value="4pyrrole_Mease_sub2"/>
</dbReference>
<keyword evidence="3 6" id="KW-0489">Methyltransferase</keyword>
<gene>
    <name evidence="6 9" type="primary">rsmI</name>
    <name evidence="9" type="ORF">FLL45_15360</name>
</gene>
<dbReference type="CDD" id="cd11648">
    <property type="entry name" value="RsmI"/>
    <property type="match status" value="1"/>
</dbReference>